<keyword evidence="1" id="KW-1133">Transmembrane helix</keyword>
<feature type="transmembrane region" description="Helical" evidence="1">
    <location>
        <begin position="21"/>
        <end position="44"/>
    </location>
</feature>
<organism evidence="2 3">
    <name type="scientific">Lactiplantibacillus paraplantarum</name>
    <dbReference type="NCBI Taxonomy" id="60520"/>
    <lineage>
        <taxon>Bacteria</taxon>
        <taxon>Bacillati</taxon>
        <taxon>Bacillota</taxon>
        <taxon>Bacilli</taxon>
        <taxon>Lactobacillales</taxon>
        <taxon>Lactobacillaceae</taxon>
        <taxon>Lactiplantibacillus</taxon>
    </lineage>
</organism>
<dbReference type="AlphaFoldDB" id="A0A4Q9XZ38"/>
<sequence>MGQDKLLRKDIIMKSTLYRKSISILKYLGLLVATILLFLGLNFWSNQLDDLHIQDVKIYNTFFAMENGKPTFYLYGKLKPTFASYSGGAFTQYNNSNGGNYGWNTSKNNVYIDGQQTHSPFGSKEVVFRIKSDSKEGLTLLNQNLYLTDHHHHKIKIYNAQTKTQPYSIDQKDTQKFIKQNKLH</sequence>
<evidence type="ECO:0000313" key="2">
    <source>
        <dbReference type="EMBL" id="TBX33553.1"/>
    </source>
</evidence>
<reference evidence="2 3" key="1">
    <citation type="submission" date="2019-01" db="EMBL/GenBank/DDBJ databases">
        <title>Draft genome sequence of Lactobacillus paraplantarum OSY-TC318, a Producer of the novel lantibiotic Paraplantaracin TC318.</title>
        <authorList>
            <person name="Hussein W.E."/>
            <person name="Huang E."/>
            <person name="Yousef A.E."/>
        </authorList>
    </citation>
    <scope>NUCLEOTIDE SEQUENCE [LARGE SCALE GENOMIC DNA]</scope>
    <source>
        <strain evidence="2 3">OSY-TC318</strain>
    </source>
</reference>
<evidence type="ECO:0000256" key="1">
    <source>
        <dbReference type="SAM" id="Phobius"/>
    </source>
</evidence>
<keyword evidence="1" id="KW-0812">Transmembrane</keyword>
<dbReference type="Proteomes" id="UP000292648">
    <property type="component" value="Unassembled WGS sequence"/>
</dbReference>
<protein>
    <submittedName>
        <fullName evidence="2">Uncharacterized protein</fullName>
    </submittedName>
</protein>
<keyword evidence="1" id="KW-0472">Membrane</keyword>
<name>A0A4Q9XZ38_9LACO</name>
<comment type="caution">
    <text evidence="2">The sequence shown here is derived from an EMBL/GenBank/DDBJ whole genome shotgun (WGS) entry which is preliminary data.</text>
</comment>
<dbReference type="EMBL" id="SEHH01000212">
    <property type="protein sequence ID" value="TBX33553.1"/>
    <property type="molecule type" value="Genomic_DNA"/>
</dbReference>
<gene>
    <name evidence="2" type="ORF">EUZ87_16700</name>
</gene>
<proteinExistence type="predicted"/>
<evidence type="ECO:0000313" key="3">
    <source>
        <dbReference type="Proteomes" id="UP000292648"/>
    </source>
</evidence>
<accession>A0A4Q9XZ38</accession>